<proteinExistence type="predicted"/>
<name>A0A5J9WUM3_9POAL</name>
<dbReference type="EMBL" id="RWGY01000002">
    <property type="protein sequence ID" value="TVU51771.1"/>
    <property type="molecule type" value="Genomic_DNA"/>
</dbReference>
<dbReference type="Gene3D" id="2.60.120.330">
    <property type="entry name" value="B-lactam Antibiotic, Isopenicillin N Synthase, Chain"/>
    <property type="match status" value="1"/>
</dbReference>
<sequence>MSYRYKNKQHAPARTRLPLLHDLVCFDSILVLIEQVLSNKKLMSATHRVVRKPAAHRHSFAFFFCLHGDKWVEPLPEFTDKVGEAPRYRGFFFGEYLNLRKLNKTHPPSRPEDVISITHYEI</sequence>
<protein>
    <recommendedName>
        <fullName evidence="3">Isopenicillin N synthase-like Fe(2+) 2OG dioxygenase domain-containing protein</fullName>
    </recommendedName>
</protein>
<reference evidence="1 2" key="1">
    <citation type="journal article" date="2019" name="Sci. Rep.">
        <title>A high-quality genome of Eragrostis curvula grass provides insights into Poaceae evolution and supports new strategies to enhance forage quality.</title>
        <authorList>
            <person name="Carballo J."/>
            <person name="Santos B.A.C.M."/>
            <person name="Zappacosta D."/>
            <person name="Garbus I."/>
            <person name="Selva J.P."/>
            <person name="Gallo C.A."/>
            <person name="Diaz A."/>
            <person name="Albertini E."/>
            <person name="Caccamo M."/>
            <person name="Echenique V."/>
        </authorList>
    </citation>
    <scope>NUCLEOTIDE SEQUENCE [LARGE SCALE GENOMIC DNA]</scope>
    <source>
        <strain evidence="2">cv. Victoria</strain>
        <tissue evidence="1">Leaf</tissue>
    </source>
</reference>
<dbReference type="Gramene" id="TVU51771">
    <property type="protein sequence ID" value="TVU51771"/>
    <property type="gene ID" value="EJB05_03215"/>
</dbReference>
<evidence type="ECO:0000313" key="1">
    <source>
        <dbReference type="EMBL" id="TVU51771.1"/>
    </source>
</evidence>
<gene>
    <name evidence="1" type="ORF">EJB05_03215</name>
</gene>
<dbReference type="InterPro" id="IPR027443">
    <property type="entry name" value="IPNS-like_sf"/>
</dbReference>
<dbReference type="AlphaFoldDB" id="A0A5J9WUM3"/>
<comment type="caution">
    <text evidence="1">The sequence shown here is derived from an EMBL/GenBank/DDBJ whole genome shotgun (WGS) entry which is preliminary data.</text>
</comment>
<evidence type="ECO:0000313" key="2">
    <source>
        <dbReference type="Proteomes" id="UP000324897"/>
    </source>
</evidence>
<organism evidence="1 2">
    <name type="scientific">Eragrostis curvula</name>
    <name type="common">weeping love grass</name>
    <dbReference type="NCBI Taxonomy" id="38414"/>
    <lineage>
        <taxon>Eukaryota</taxon>
        <taxon>Viridiplantae</taxon>
        <taxon>Streptophyta</taxon>
        <taxon>Embryophyta</taxon>
        <taxon>Tracheophyta</taxon>
        <taxon>Spermatophyta</taxon>
        <taxon>Magnoliopsida</taxon>
        <taxon>Liliopsida</taxon>
        <taxon>Poales</taxon>
        <taxon>Poaceae</taxon>
        <taxon>PACMAD clade</taxon>
        <taxon>Chloridoideae</taxon>
        <taxon>Eragrostideae</taxon>
        <taxon>Eragrostidinae</taxon>
        <taxon>Eragrostis</taxon>
    </lineage>
</organism>
<evidence type="ECO:0008006" key="3">
    <source>
        <dbReference type="Google" id="ProtNLM"/>
    </source>
</evidence>
<dbReference type="Proteomes" id="UP000324897">
    <property type="component" value="Chromosome 6"/>
</dbReference>
<keyword evidence="2" id="KW-1185">Reference proteome</keyword>
<accession>A0A5J9WUM3</accession>
<dbReference type="SUPFAM" id="SSF51197">
    <property type="entry name" value="Clavaminate synthase-like"/>
    <property type="match status" value="1"/>
</dbReference>
<feature type="non-terminal residue" evidence="1">
    <location>
        <position position="1"/>
    </location>
</feature>
<dbReference type="OrthoDB" id="288590at2759"/>